<keyword evidence="2 8" id="KW-0863">Zinc-finger</keyword>
<dbReference type="EMBL" id="BEGY01000048">
    <property type="protein sequence ID" value="GAX80092.1"/>
    <property type="molecule type" value="Genomic_DNA"/>
</dbReference>
<evidence type="ECO:0000256" key="1">
    <source>
        <dbReference type="ARBA" id="ARBA00022723"/>
    </source>
</evidence>
<dbReference type="STRING" id="1157962.A0A250XB40"/>
<dbReference type="Proteomes" id="UP000232323">
    <property type="component" value="Unassembled WGS sequence"/>
</dbReference>
<evidence type="ECO:0000259" key="10">
    <source>
        <dbReference type="PROSITE" id="PS50114"/>
    </source>
</evidence>
<dbReference type="GO" id="GO:0008270">
    <property type="term" value="F:zinc ion binding"/>
    <property type="evidence" value="ECO:0007669"/>
    <property type="project" value="UniProtKB-KW"/>
</dbReference>
<dbReference type="CDD" id="cd00202">
    <property type="entry name" value="ZnF_GATA"/>
    <property type="match status" value="1"/>
</dbReference>
<name>A0A250XB40_9CHLO</name>
<evidence type="ECO:0000256" key="5">
    <source>
        <dbReference type="ARBA" id="ARBA00023163"/>
    </source>
</evidence>
<dbReference type="PROSITE" id="PS00344">
    <property type="entry name" value="GATA_ZN_FINGER_1"/>
    <property type="match status" value="1"/>
</dbReference>
<dbReference type="GO" id="GO:0006355">
    <property type="term" value="P:regulation of DNA-templated transcription"/>
    <property type="evidence" value="ECO:0007669"/>
    <property type="project" value="InterPro"/>
</dbReference>
<comment type="similarity">
    <text evidence="6">Belongs to the type IV zinc-finger family. Class B subfamily.</text>
</comment>
<feature type="coiled-coil region" evidence="9">
    <location>
        <begin position="173"/>
        <end position="239"/>
    </location>
</feature>
<evidence type="ECO:0000313" key="11">
    <source>
        <dbReference type="EMBL" id="GAX80092.1"/>
    </source>
</evidence>
<feature type="domain" description="GATA-type" evidence="10">
    <location>
        <begin position="28"/>
        <end position="63"/>
    </location>
</feature>
<protein>
    <recommendedName>
        <fullName evidence="10">GATA-type domain-containing protein</fullName>
    </recommendedName>
</protein>
<dbReference type="AlphaFoldDB" id="A0A250XB40"/>
<dbReference type="PROSITE" id="PS50114">
    <property type="entry name" value="GATA_ZN_FINGER_2"/>
    <property type="match status" value="1"/>
</dbReference>
<keyword evidence="9" id="KW-0175">Coiled coil</keyword>
<sequence length="250" mass="27140">MKHSLTTDVSGVLHKWSDDEDKVLSNQRQPLLSCCQCGASQTPQWREGPLGPKTLCNACGVKYYRMTKRSRKLGSGSTSKATKTPKRDLPLKFSATVTGDSGDETCAPSINSEESEEHVAALSLLSFAQLQPAGTDRNNQTCHFFSNITLHAMEELTMEAPVQLLPAQDIAVLHGMQADVQQAYKELQAAEAATIAVAQFLSEKRELATVARARAQTAAQMLLEEMRSLEAQYQLSKALATSPEAATGQV</sequence>
<dbReference type="PANTHER" id="PTHR47172:SF24">
    <property type="entry name" value="GATA ZINC FINGER DOMAIN-CONTAINING PROTEIN 14-RELATED"/>
    <property type="match status" value="1"/>
</dbReference>
<dbReference type="Pfam" id="PF00320">
    <property type="entry name" value="GATA"/>
    <property type="match status" value="1"/>
</dbReference>
<evidence type="ECO:0000256" key="6">
    <source>
        <dbReference type="ARBA" id="ARBA00024019"/>
    </source>
</evidence>
<keyword evidence="12" id="KW-1185">Reference proteome</keyword>
<comment type="function">
    <text evidence="7">Transcriptional regulator that specifically binds 5'-GATA-3' or 5'-GAT-3' motifs within gene promoters.</text>
</comment>
<evidence type="ECO:0000256" key="4">
    <source>
        <dbReference type="ARBA" id="ARBA00023015"/>
    </source>
</evidence>
<dbReference type="InterPro" id="IPR000679">
    <property type="entry name" value="Znf_GATA"/>
</dbReference>
<accession>A0A250XB40</accession>
<gene>
    <name evidence="11" type="ORF">CEUSTIGMA_g7530.t1</name>
</gene>
<evidence type="ECO:0000256" key="3">
    <source>
        <dbReference type="ARBA" id="ARBA00022833"/>
    </source>
</evidence>
<keyword evidence="3" id="KW-0862">Zinc</keyword>
<keyword evidence="5" id="KW-0804">Transcription</keyword>
<evidence type="ECO:0000256" key="7">
    <source>
        <dbReference type="ARBA" id="ARBA00037539"/>
    </source>
</evidence>
<evidence type="ECO:0000256" key="2">
    <source>
        <dbReference type="ARBA" id="ARBA00022771"/>
    </source>
</evidence>
<evidence type="ECO:0000313" key="12">
    <source>
        <dbReference type="Proteomes" id="UP000232323"/>
    </source>
</evidence>
<comment type="caution">
    <text evidence="11">The sequence shown here is derived from an EMBL/GenBank/DDBJ whole genome shotgun (WGS) entry which is preliminary data.</text>
</comment>
<organism evidence="11 12">
    <name type="scientific">Chlamydomonas eustigma</name>
    <dbReference type="NCBI Taxonomy" id="1157962"/>
    <lineage>
        <taxon>Eukaryota</taxon>
        <taxon>Viridiplantae</taxon>
        <taxon>Chlorophyta</taxon>
        <taxon>core chlorophytes</taxon>
        <taxon>Chlorophyceae</taxon>
        <taxon>CS clade</taxon>
        <taxon>Chlamydomonadales</taxon>
        <taxon>Chlamydomonadaceae</taxon>
        <taxon>Chlamydomonas</taxon>
    </lineage>
</organism>
<dbReference type="InterPro" id="IPR013088">
    <property type="entry name" value="Znf_NHR/GATA"/>
</dbReference>
<keyword evidence="1" id="KW-0479">Metal-binding</keyword>
<reference evidence="11 12" key="1">
    <citation type="submission" date="2017-08" db="EMBL/GenBank/DDBJ databases">
        <title>Acidophilic green algal genome provides insights into adaptation to an acidic environment.</title>
        <authorList>
            <person name="Hirooka S."/>
            <person name="Hirose Y."/>
            <person name="Kanesaki Y."/>
            <person name="Higuchi S."/>
            <person name="Fujiwara T."/>
            <person name="Onuma R."/>
            <person name="Era A."/>
            <person name="Ohbayashi R."/>
            <person name="Uzuka A."/>
            <person name="Nozaki H."/>
            <person name="Yoshikawa H."/>
            <person name="Miyagishima S.Y."/>
        </authorList>
    </citation>
    <scope>NUCLEOTIDE SEQUENCE [LARGE SCALE GENOMIC DNA]</scope>
    <source>
        <strain evidence="11 12">NIES-2499</strain>
    </source>
</reference>
<keyword evidence="4" id="KW-0805">Transcription regulation</keyword>
<proteinExistence type="inferred from homology"/>
<dbReference type="Gene3D" id="3.30.50.10">
    <property type="entry name" value="Erythroid Transcription Factor GATA-1, subunit A"/>
    <property type="match status" value="1"/>
</dbReference>
<dbReference type="GO" id="GO:0043565">
    <property type="term" value="F:sequence-specific DNA binding"/>
    <property type="evidence" value="ECO:0007669"/>
    <property type="project" value="InterPro"/>
</dbReference>
<evidence type="ECO:0000256" key="9">
    <source>
        <dbReference type="SAM" id="Coils"/>
    </source>
</evidence>
<dbReference type="SUPFAM" id="SSF57716">
    <property type="entry name" value="Glucocorticoid receptor-like (DNA-binding domain)"/>
    <property type="match status" value="1"/>
</dbReference>
<dbReference type="OrthoDB" id="2162994at2759"/>
<dbReference type="PANTHER" id="PTHR47172">
    <property type="entry name" value="OS01G0976800 PROTEIN"/>
    <property type="match status" value="1"/>
</dbReference>
<evidence type="ECO:0000256" key="8">
    <source>
        <dbReference type="PROSITE-ProRule" id="PRU00094"/>
    </source>
</evidence>
<dbReference type="SMART" id="SM00401">
    <property type="entry name" value="ZnF_GATA"/>
    <property type="match status" value="1"/>
</dbReference>